<dbReference type="GO" id="GO:0005886">
    <property type="term" value="C:plasma membrane"/>
    <property type="evidence" value="ECO:0007669"/>
    <property type="project" value="UniProtKB-SubCell"/>
</dbReference>
<feature type="transmembrane region" description="Helical" evidence="6">
    <location>
        <begin position="87"/>
        <end position="111"/>
    </location>
</feature>
<evidence type="ECO:0000256" key="4">
    <source>
        <dbReference type="ARBA" id="ARBA00022989"/>
    </source>
</evidence>
<dbReference type="PANTHER" id="PTHR30250:SF11">
    <property type="entry name" value="O-ANTIGEN TRANSPORTER-RELATED"/>
    <property type="match status" value="1"/>
</dbReference>
<dbReference type="Pfam" id="PF01943">
    <property type="entry name" value="Polysacc_synt"/>
    <property type="match status" value="1"/>
</dbReference>
<evidence type="ECO:0000313" key="8">
    <source>
        <dbReference type="Proteomes" id="UP000284543"/>
    </source>
</evidence>
<dbReference type="InterPro" id="IPR002797">
    <property type="entry name" value="Polysacc_synth"/>
</dbReference>
<keyword evidence="2" id="KW-1003">Cell membrane</keyword>
<evidence type="ECO:0000256" key="5">
    <source>
        <dbReference type="ARBA" id="ARBA00023136"/>
    </source>
</evidence>
<feature type="transmembrane region" description="Helical" evidence="6">
    <location>
        <begin position="147"/>
        <end position="168"/>
    </location>
</feature>
<feature type="transmembrane region" description="Helical" evidence="6">
    <location>
        <begin position="360"/>
        <end position="380"/>
    </location>
</feature>
<dbReference type="InterPro" id="IPR050833">
    <property type="entry name" value="Poly_Biosynth_Transport"/>
</dbReference>
<keyword evidence="5 6" id="KW-0472">Membrane</keyword>
<evidence type="ECO:0000256" key="2">
    <source>
        <dbReference type="ARBA" id="ARBA00022475"/>
    </source>
</evidence>
<feature type="transmembrane region" description="Helical" evidence="6">
    <location>
        <begin position="16"/>
        <end position="37"/>
    </location>
</feature>
<feature type="transmembrane region" description="Helical" evidence="6">
    <location>
        <begin position="386"/>
        <end position="405"/>
    </location>
</feature>
<dbReference type="Proteomes" id="UP000284543">
    <property type="component" value="Unassembled WGS sequence"/>
</dbReference>
<dbReference type="EMBL" id="QRZM01000029">
    <property type="protein sequence ID" value="RGV68391.1"/>
    <property type="molecule type" value="Genomic_DNA"/>
</dbReference>
<feature type="transmembrane region" description="Helical" evidence="6">
    <location>
        <begin position="174"/>
        <end position="194"/>
    </location>
</feature>
<dbReference type="PANTHER" id="PTHR30250">
    <property type="entry name" value="PST FAMILY PREDICTED COLANIC ACID TRANSPORTER"/>
    <property type="match status" value="1"/>
</dbReference>
<feature type="transmembrane region" description="Helical" evidence="6">
    <location>
        <begin position="417"/>
        <end position="433"/>
    </location>
</feature>
<sequence length="474" mass="52971">MKDTANKYTYLCKNTAIFAVSSFSTKILSFLFIPIYTAVLSTIEYGTADLINTTGVLLIYILTINIADSVLRFSIEKVEDSEKILSFGVKVLFVGAIICALLLGFACYIELYNWPKIFYVFIFLFFVSSAFYQIVTNYLRGIDKVSAVAVSGVISSGIIIGSNILFLVVIKLGILGYLISMVTGPIVASIYCVFEAKKTIRQMFFSKLEKVTQIGMLKYCIPLIFNNIALWINGSLDKYFITGICGAAETGIYSVAGKIPHILDTCIIVFCQAWNLSAIKEFDPEDKDGFFSKTYNIYGAVMAVGCSGIIIMNVPLASFLYLDDFFIAWKYSSILVIATMFNTLTAFIGSIFSAARSTQIIATTTILSAVINIILNIILIPKFGASGAAIATVIAYFSMWLIRLFYLKKIIRLHCNFLKNIFSYVLLVLQVIFEHSFNHFYVGQIICVCFLMIINLSELKMVVKKLLRVKRIKK</sequence>
<keyword evidence="4 6" id="KW-1133">Transmembrane helix</keyword>
<evidence type="ECO:0000256" key="1">
    <source>
        <dbReference type="ARBA" id="ARBA00004651"/>
    </source>
</evidence>
<evidence type="ECO:0000256" key="3">
    <source>
        <dbReference type="ARBA" id="ARBA00022692"/>
    </source>
</evidence>
<dbReference type="RefSeq" id="WP_118019768.1">
    <property type="nucleotide sequence ID" value="NZ_JAQEBA010000027.1"/>
</dbReference>
<comment type="subcellular location">
    <subcellularLocation>
        <location evidence="1">Cell membrane</location>
        <topology evidence="1">Multi-pass membrane protein</topology>
    </subcellularLocation>
</comment>
<evidence type="ECO:0000256" key="6">
    <source>
        <dbReference type="SAM" id="Phobius"/>
    </source>
</evidence>
<feature type="transmembrane region" description="Helical" evidence="6">
    <location>
        <begin position="328"/>
        <end position="348"/>
    </location>
</feature>
<gene>
    <name evidence="7" type="ORF">DWW02_29115</name>
</gene>
<keyword evidence="3 6" id="KW-0812">Transmembrane</keyword>
<accession>A0A412YT81</accession>
<evidence type="ECO:0000313" key="7">
    <source>
        <dbReference type="EMBL" id="RGV68391.1"/>
    </source>
</evidence>
<reference evidence="7 8" key="1">
    <citation type="submission" date="2018-08" db="EMBL/GenBank/DDBJ databases">
        <title>A genome reference for cultivated species of the human gut microbiota.</title>
        <authorList>
            <person name="Zou Y."/>
            <person name="Xue W."/>
            <person name="Luo G."/>
        </authorList>
    </citation>
    <scope>NUCLEOTIDE SEQUENCE [LARGE SCALE GENOMIC DNA]</scope>
    <source>
        <strain evidence="7 8">AF14-18</strain>
    </source>
</reference>
<dbReference type="AlphaFoldDB" id="A0A412YT81"/>
<proteinExistence type="predicted"/>
<feature type="transmembrane region" description="Helical" evidence="6">
    <location>
        <begin position="117"/>
        <end position="135"/>
    </location>
</feature>
<comment type="caution">
    <text evidence="7">The sequence shown here is derived from an EMBL/GenBank/DDBJ whole genome shotgun (WGS) entry which is preliminary data.</text>
</comment>
<feature type="transmembrane region" description="Helical" evidence="6">
    <location>
        <begin position="57"/>
        <end position="75"/>
    </location>
</feature>
<protein>
    <submittedName>
        <fullName evidence="7">Polysaccharide biosynthesis protein</fullName>
    </submittedName>
</protein>
<organism evidence="7 8">
    <name type="scientific">Enterocloster bolteae</name>
    <dbReference type="NCBI Taxonomy" id="208479"/>
    <lineage>
        <taxon>Bacteria</taxon>
        <taxon>Bacillati</taxon>
        <taxon>Bacillota</taxon>
        <taxon>Clostridia</taxon>
        <taxon>Lachnospirales</taxon>
        <taxon>Lachnospiraceae</taxon>
        <taxon>Enterocloster</taxon>
    </lineage>
</organism>
<name>A0A412YT81_9FIRM</name>
<feature type="transmembrane region" description="Helical" evidence="6">
    <location>
        <begin position="297"/>
        <end position="322"/>
    </location>
</feature>
<feature type="transmembrane region" description="Helical" evidence="6">
    <location>
        <begin position="439"/>
        <end position="463"/>
    </location>
</feature>